<evidence type="ECO:0000256" key="11">
    <source>
        <dbReference type="SAM" id="Phobius"/>
    </source>
</evidence>
<feature type="transmembrane region" description="Helical" evidence="11">
    <location>
        <begin position="287"/>
        <end position="305"/>
    </location>
</feature>
<dbReference type="InterPro" id="IPR050368">
    <property type="entry name" value="ClC-type_chloride_channel"/>
</dbReference>
<feature type="transmembrane region" description="Helical" evidence="11">
    <location>
        <begin position="207"/>
        <end position="231"/>
    </location>
</feature>
<dbReference type="SUPFAM" id="SSF81340">
    <property type="entry name" value="Clc chloride channel"/>
    <property type="match status" value="1"/>
</dbReference>
<keyword evidence="4 11" id="KW-1133">Transmembrane helix</keyword>
<keyword evidence="2" id="KW-0813">Transport</keyword>
<keyword evidence="5" id="KW-0406">Ion transport</keyword>
<dbReference type="PANTHER" id="PTHR43427">
    <property type="entry name" value="CHLORIDE CHANNEL PROTEIN CLC-E"/>
    <property type="match status" value="1"/>
</dbReference>
<evidence type="ECO:0000313" key="13">
    <source>
        <dbReference type="Proteomes" id="UP001312908"/>
    </source>
</evidence>
<feature type="transmembrane region" description="Helical" evidence="11">
    <location>
        <begin position="35"/>
        <end position="57"/>
    </location>
</feature>
<gene>
    <name evidence="12" type="ORF">DOFOFD_05270</name>
</gene>
<comment type="caution">
    <text evidence="12">The sequence shown here is derived from an EMBL/GenBank/DDBJ whole genome shotgun (WGS) entry which is preliminary data.</text>
</comment>
<evidence type="ECO:0000256" key="1">
    <source>
        <dbReference type="ARBA" id="ARBA00004141"/>
    </source>
</evidence>
<evidence type="ECO:0000256" key="6">
    <source>
        <dbReference type="ARBA" id="ARBA00023136"/>
    </source>
</evidence>
<evidence type="ECO:0000256" key="2">
    <source>
        <dbReference type="ARBA" id="ARBA00022448"/>
    </source>
</evidence>
<feature type="transmembrane region" description="Helical" evidence="11">
    <location>
        <begin position="243"/>
        <end position="266"/>
    </location>
</feature>
<protein>
    <submittedName>
        <fullName evidence="12">Chloride channel protein</fullName>
    </submittedName>
</protein>
<dbReference type="PANTHER" id="PTHR43427:SF6">
    <property type="entry name" value="CHLORIDE CHANNEL PROTEIN CLC-E"/>
    <property type="match status" value="1"/>
</dbReference>
<keyword evidence="6 11" id="KW-0472">Membrane</keyword>
<dbReference type="RefSeq" id="WP_394819351.1">
    <property type="nucleotide sequence ID" value="NZ_JAWJZY010000002.1"/>
</dbReference>
<dbReference type="Proteomes" id="UP001312908">
    <property type="component" value="Unassembled WGS sequence"/>
</dbReference>
<feature type="transmembrane region" description="Helical" evidence="11">
    <location>
        <begin position="171"/>
        <end position="195"/>
    </location>
</feature>
<keyword evidence="3 11" id="KW-0812">Transmembrane</keyword>
<dbReference type="EMBL" id="JAWJZY010000002">
    <property type="protein sequence ID" value="MEE8658417.1"/>
    <property type="molecule type" value="Genomic_DNA"/>
</dbReference>
<dbReference type="Pfam" id="PF00654">
    <property type="entry name" value="Voltage_CLC"/>
    <property type="match status" value="1"/>
</dbReference>
<evidence type="ECO:0000256" key="8">
    <source>
        <dbReference type="ARBA" id="ARBA00023214"/>
    </source>
</evidence>
<evidence type="ECO:0000256" key="7">
    <source>
        <dbReference type="ARBA" id="ARBA00023173"/>
    </source>
</evidence>
<evidence type="ECO:0000256" key="9">
    <source>
        <dbReference type="ARBA" id="ARBA00023303"/>
    </source>
</evidence>
<feature type="region of interest" description="Disordered" evidence="10">
    <location>
        <begin position="442"/>
        <end position="477"/>
    </location>
</feature>
<feature type="transmembrane region" description="Helical" evidence="11">
    <location>
        <begin position="405"/>
        <end position="426"/>
    </location>
</feature>
<comment type="subcellular location">
    <subcellularLocation>
        <location evidence="1">Membrane</location>
        <topology evidence="1">Multi-pass membrane protein</topology>
    </subcellularLocation>
</comment>
<feature type="transmembrane region" description="Helical" evidence="11">
    <location>
        <begin position="340"/>
        <end position="363"/>
    </location>
</feature>
<keyword evidence="8" id="KW-0868">Chloride</keyword>
<evidence type="ECO:0000256" key="4">
    <source>
        <dbReference type="ARBA" id="ARBA00022989"/>
    </source>
</evidence>
<dbReference type="InterPro" id="IPR001807">
    <property type="entry name" value="ClC"/>
</dbReference>
<keyword evidence="13" id="KW-1185">Reference proteome</keyword>
<keyword evidence="9" id="KW-0407">Ion channel</keyword>
<evidence type="ECO:0000256" key="10">
    <source>
        <dbReference type="SAM" id="MobiDB-lite"/>
    </source>
</evidence>
<reference evidence="12 13" key="1">
    <citation type="submission" date="2023-10" db="EMBL/GenBank/DDBJ databases">
        <title>Sorlinia euscelidii gen. nov., sp. nov., an acetic acid bacteria isolated from the gut of Euscelidius variegatus emitter.</title>
        <authorList>
            <person name="Michoud G."/>
            <person name="Marasco R."/>
            <person name="Seferji K."/>
            <person name="Gonella E."/>
            <person name="Garuglieri E."/>
            <person name="Alma A."/>
            <person name="Mapelli F."/>
            <person name="Borin S."/>
            <person name="Daffonchio D."/>
            <person name="Crotti E."/>
        </authorList>
    </citation>
    <scope>NUCLEOTIDE SEQUENCE [LARGE SCALE GENOMIC DNA]</scope>
    <source>
        <strain evidence="12 13">EV16P</strain>
    </source>
</reference>
<dbReference type="PRINTS" id="PR00762">
    <property type="entry name" value="CLCHANNEL"/>
</dbReference>
<organism evidence="12 13">
    <name type="scientific">Sorlinia euscelidii</name>
    <dbReference type="NCBI Taxonomy" id="3081148"/>
    <lineage>
        <taxon>Bacteria</taxon>
        <taxon>Pseudomonadati</taxon>
        <taxon>Pseudomonadota</taxon>
        <taxon>Alphaproteobacteria</taxon>
        <taxon>Acetobacterales</taxon>
        <taxon>Acetobacteraceae</taxon>
        <taxon>Sorlinia</taxon>
    </lineage>
</organism>
<feature type="transmembrane region" description="Helical" evidence="11">
    <location>
        <begin position="375"/>
        <end position="399"/>
    </location>
</feature>
<feature type="transmembrane region" description="Helical" evidence="11">
    <location>
        <begin position="69"/>
        <end position="86"/>
    </location>
</feature>
<dbReference type="InterPro" id="IPR014743">
    <property type="entry name" value="Cl-channel_core"/>
</dbReference>
<evidence type="ECO:0000256" key="5">
    <source>
        <dbReference type="ARBA" id="ARBA00023065"/>
    </source>
</evidence>
<dbReference type="CDD" id="cd01034">
    <property type="entry name" value="EriC_like"/>
    <property type="match status" value="1"/>
</dbReference>
<proteinExistence type="predicted"/>
<accession>A0ABU7U0S1</accession>
<evidence type="ECO:0000313" key="12">
    <source>
        <dbReference type="EMBL" id="MEE8658417.1"/>
    </source>
</evidence>
<keyword evidence="7" id="KW-0869">Chloride channel</keyword>
<feature type="transmembrane region" description="Helical" evidence="11">
    <location>
        <begin position="122"/>
        <end position="140"/>
    </location>
</feature>
<sequence length="477" mass="50212">MRQGKPPLPNASTHIRLIRRSAWVTTTQWRRTLPYWVGAILVGIAAVSFAALADAAAQLRTNVLSWDPRVMILVMPFGLGLATWLTRRFFRSAQGSGIPQTIATLNTEDFTLVGRILSLRVALAKIFMTVFGIAVGASIGREGPTVQIGAAIMHAFSRLTGTVNVTMRRGAILAGGAAGISAAFNTPLAGIVFAIEELTHSFEQRTSGTMLTSVIISGVTALALVGNYSYFGHTNVEVPVGTAWAAVLGCGIFGGIAGGCFSATLVQFSQGRPRFISAYAQARPIKFAMLCGLVLAVIGLISHGATYGTGYAQARAIIDGREHYPASFFLYKLSATVVSYWSGIPGGIFAPSLSVGAGIGGWISQFLPHTSAGAVVLLGVVGYFSAVVQAPLTATVIVMEMSDNQQVTLAFMATSFLAFGVSRVICKKSLYGALAERFMTSFSPSSPSNETATHPQDVAPASDEALPSPEEQSPPSH</sequence>
<name>A0ABU7U0S1_9PROT</name>
<feature type="compositionally biased region" description="Polar residues" evidence="10">
    <location>
        <begin position="442"/>
        <end position="454"/>
    </location>
</feature>
<evidence type="ECO:0000256" key="3">
    <source>
        <dbReference type="ARBA" id="ARBA00022692"/>
    </source>
</evidence>
<dbReference type="Gene3D" id="1.10.3080.10">
    <property type="entry name" value="Clc chloride channel"/>
    <property type="match status" value="1"/>
</dbReference>